<dbReference type="GO" id="GO:0016787">
    <property type="term" value="F:hydrolase activity"/>
    <property type="evidence" value="ECO:0007669"/>
    <property type="project" value="UniProtKB-KW"/>
</dbReference>
<feature type="signal peptide" evidence="3">
    <location>
        <begin position="1"/>
        <end position="25"/>
    </location>
</feature>
<evidence type="ECO:0000313" key="5">
    <source>
        <dbReference type="EMBL" id="EIW81226.1"/>
    </source>
</evidence>
<accession>A0A5M3MQ95</accession>
<dbReference type="InterPro" id="IPR002018">
    <property type="entry name" value="CarbesteraseB"/>
</dbReference>
<dbReference type="InterPro" id="IPR050309">
    <property type="entry name" value="Type-B_Carboxylest/Lipase"/>
</dbReference>
<dbReference type="AlphaFoldDB" id="A0A5M3MQ95"/>
<protein>
    <recommendedName>
        <fullName evidence="3">Carboxylic ester hydrolase</fullName>
        <ecNumber evidence="3">3.1.1.-</ecNumber>
    </recommendedName>
</protein>
<evidence type="ECO:0000313" key="6">
    <source>
        <dbReference type="Proteomes" id="UP000053558"/>
    </source>
</evidence>
<evidence type="ECO:0000256" key="3">
    <source>
        <dbReference type="RuleBase" id="RU361235"/>
    </source>
</evidence>
<feature type="domain" description="Carboxylesterase type B" evidence="4">
    <location>
        <begin position="160"/>
        <end position="666"/>
    </location>
</feature>
<organism evidence="5 6">
    <name type="scientific">Coniophora puteana (strain RWD-64-598)</name>
    <name type="common">Brown rot fungus</name>
    <dbReference type="NCBI Taxonomy" id="741705"/>
    <lineage>
        <taxon>Eukaryota</taxon>
        <taxon>Fungi</taxon>
        <taxon>Dikarya</taxon>
        <taxon>Basidiomycota</taxon>
        <taxon>Agaricomycotina</taxon>
        <taxon>Agaricomycetes</taxon>
        <taxon>Agaricomycetidae</taxon>
        <taxon>Boletales</taxon>
        <taxon>Coniophorineae</taxon>
        <taxon>Coniophoraceae</taxon>
        <taxon>Coniophora</taxon>
    </lineage>
</organism>
<dbReference type="InterPro" id="IPR029058">
    <property type="entry name" value="AB_hydrolase_fold"/>
</dbReference>
<dbReference type="SUPFAM" id="SSF53474">
    <property type="entry name" value="alpha/beta-Hydrolases"/>
    <property type="match status" value="1"/>
</dbReference>
<keyword evidence="3" id="KW-0732">Signal</keyword>
<name>A0A5M3MQ95_CONPW</name>
<dbReference type="InterPro" id="IPR019826">
    <property type="entry name" value="Carboxylesterase_B_AS"/>
</dbReference>
<sequence>MRVGRSLSALFTGIVALTTATQSFAYDVLIVSNNDLNSTNPNRGSALLLAGALTCAEAQHACDLLQESLLPPPNNTGFSAGELVQALTSDKHGAALDRSQNIWVAGNSTCDVFSLDSQQRLVAQPKPSQENDDRLSALCTNSAPLARSNVTSYDTSRQIQVSTSNAGILQGFRDKFSWRFLGIKFAEPTTGDARFQVPTALKVAPNTTRSALEYGPYCAQAPDADNGHVVHTSEDCLQLNIYTPLVSFNGNADSEHKLPVMVFIHGGALNTGDSGPFSYNMTSNGFVGNSISNVYDGTNLVSYGGVVLVTINYRLTAFGWFNASNAALKDSLLALQWVQDNIGVFGGDSTKVTIFGESAGAIMVRFLLGTNPKYTSGLFSGAILESDLPIGSVFESSVLALNTSLTLATSLGCASNTSMALSASDVACVQNKSAADIALASLDLSITWMVTVDGDYVLTDFPSSVKEGQWARVPTVWASNECEGCYFLPFAANSSVAMFSQQLGAFFNQTVVQAITNDTALFPYSTAPPEDGISGSVLTVGRILTDFDLHCPMAYLASLEANVTDPIPSYKAVFATGLSSPLTPNTELCPGQVCHADELYWVFGTAETDGLYQPFSDVQLSTARDVMSRWTNFARTGNPNYVGASIQWAPYTGDNELVINATNTVQPYHVGQCDFFTNEVGFSFEKGL</sequence>
<feature type="chain" id="PRO_5024468433" description="Carboxylic ester hydrolase" evidence="3">
    <location>
        <begin position="26"/>
        <end position="688"/>
    </location>
</feature>
<dbReference type="PANTHER" id="PTHR11559">
    <property type="entry name" value="CARBOXYLESTERASE"/>
    <property type="match status" value="1"/>
</dbReference>
<dbReference type="EC" id="3.1.1.-" evidence="3"/>
<gene>
    <name evidence="5" type="ORF">CONPUDRAFT_144105</name>
</gene>
<keyword evidence="2 3" id="KW-0378">Hydrolase</keyword>
<evidence type="ECO:0000256" key="1">
    <source>
        <dbReference type="ARBA" id="ARBA00005964"/>
    </source>
</evidence>
<dbReference type="PROSITE" id="PS00122">
    <property type="entry name" value="CARBOXYLESTERASE_B_1"/>
    <property type="match status" value="1"/>
</dbReference>
<proteinExistence type="inferred from homology"/>
<dbReference type="Pfam" id="PF00135">
    <property type="entry name" value="COesterase"/>
    <property type="match status" value="1"/>
</dbReference>
<dbReference type="Gene3D" id="3.40.50.1820">
    <property type="entry name" value="alpha/beta hydrolase"/>
    <property type="match status" value="1"/>
</dbReference>
<reference evidence="6" key="1">
    <citation type="journal article" date="2012" name="Science">
        <title>The Paleozoic origin of enzymatic lignin decomposition reconstructed from 31 fungal genomes.</title>
        <authorList>
            <person name="Floudas D."/>
            <person name="Binder M."/>
            <person name="Riley R."/>
            <person name="Barry K."/>
            <person name="Blanchette R.A."/>
            <person name="Henrissat B."/>
            <person name="Martinez A.T."/>
            <person name="Otillar R."/>
            <person name="Spatafora J.W."/>
            <person name="Yadav J.S."/>
            <person name="Aerts A."/>
            <person name="Benoit I."/>
            <person name="Boyd A."/>
            <person name="Carlson A."/>
            <person name="Copeland A."/>
            <person name="Coutinho P.M."/>
            <person name="de Vries R.P."/>
            <person name="Ferreira P."/>
            <person name="Findley K."/>
            <person name="Foster B."/>
            <person name="Gaskell J."/>
            <person name="Glotzer D."/>
            <person name="Gorecki P."/>
            <person name="Heitman J."/>
            <person name="Hesse C."/>
            <person name="Hori C."/>
            <person name="Igarashi K."/>
            <person name="Jurgens J.A."/>
            <person name="Kallen N."/>
            <person name="Kersten P."/>
            <person name="Kohler A."/>
            <person name="Kuees U."/>
            <person name="Kumar T.K.A."/>
            <person name="Kuo A."/>
            <person name="LaButti K."/>
            <person name="Larrondo L.F."/>
            <person name="Lindquist E."/>
            <person name="Ling A."/>
            <person name="Lombard V."/>
            <person name="Lucas S."/>
            <person name="Lundell T."/>
            <person name="Martin R."/>
            <person name="McLaughlin D.J."/>
            <person name="Morgenstern I."/>
            <person name="Morin E."/>
            <person name="Murat C."/>
            <person name="Nagy L.G."/>
            <person name="Nolan M."/>
            <person name="Ohm R.A."/>
            <person name="Patyshakuliyeva A."/>
            <person name="Rokas A."/>
            <person name="Ruiz-Duenas F.J."/>
            <person name="Sabat G."/>
            <person name="Salamov A."/>
            <person name="Samejima M."/>
            <person name="Schmutz J."/>
            <person name="Slot J.C."/>
            <person name="St John F."/>
            <person name="Stenlid J."/>
            <person name="Sun H."/>
            <person name="Sun S."/>
            <person name="Syed K."/>
            <person name="Tsang A."/>
            <person name="Wiebenga A."/>
            <person name="Young D."/>
            <person name="Pisabarro A."/>
            <person name="Eastwood D.C."/>
            <person name="Martin F."/>
            <person name="Cullen D."/>
            <person name="Grigoriev I.V."/>
            <person name="Hibbett D.S."/>
        </authorList>
    </citation>
    <scope>NUCLEOTIDE SEQUENCE [LARGE SCALE GENOMIC DNA]</scope>
    <source>
        <strain evidence="6">RWD-64-598 SS2</strain>
    </source>
</reference>
<dbReference type="OMA" id="PTMFTTV"/>
<evidence type="ECO:0000256" key="2">
    <source>
        <dbReference type="ARBA" id="ARBA00022801"/>
    </source>
</evidence>
<dbReference type="EMBL" id="JH711578">
    <property type="protein sequence ID" value="EIW81226.1"/>
    <property type="molecule type" value="Genomic_DNA"/>
</dbReference>
<dbReference type="Proteomes" id="UP000053558">
    <property type="component" value="Unassembled WGS sequence"/>
</dbReference>
<dbReference type="OrthoDB" id="408631at2759"/>
<evidence type="ECO:0000259" key="4">
    <source>
        <dbReference type="Pfam" id="PF00135"/>
    </source>
</evidence>
<dbReference type="RefSeq" id="XP_007768628.1">
    <property type="nucleotide sequence ID" value="XM_007770438.1"/>
</dbReference>
<keyword evidence="6" id="KW-1185">Reference proteome</keyword>
<comment type="caution">
    <text evidence="5">The sequence shown here is derived from an EMBL/GenBank/DDBJ whole genome shotgun (WGS) entry which is preliminary data.</text>
</comment>
<dbReference type="KEGG" id="cput:CONPUDRAFT_144105"/>
<dbReference type="GeneID" id="19201897"/>
<comment type="similarity">
    <text evidence="1 3">Belongs to the type-B carboxylesterase/lipase family.</text>
</comment>